<protein>
    <recommendedName>
        <fullName evidence="2">Reverse transcriptase domain-containing protein</fullName>
    </recommendedName>
</protein>
<organism evidence="1">
    <name type="scientific">Tanacetum cinerariifolium</name>
    <name type="common">Dalmatian daisy</name>
    <name type="synonym">Chrysanthemum cinerariifolium</name>
    <dbReference type="NCBI Taxonomy" id="118510"/>
    <lineage>
        <taxon>Eukaryota</taxon>
        <taxon>Viridiplantae</taxon>
        <taxon>Streptophyta</taxon>
        <taxon>Embryophyta</taxon>
        <taxon>Tracheophyta</taxon>
        <taxon>Spermatophyta</taxon>
        <taxon>Magnoliopsida</taxon>
        <taxon>eudicotyledons</taxon>
        <taxon>Gunneridae</taxon>
        <taxon>Pentapetalae</taxon>
        <taxon>asterids</taxon>
        <taxon>campanulids</taxon>
        <taxon>Asterales</taxon>
        <taxon>Asteraceae</taxon>
        <taxon>Asteroideae</taxon>
        <taxon>Anthemideae</taxon>
        <taxon>Anthemidinae</taxon>
        <taxon>Tanacetum</taxon>
    </lineage>
</organism>
<evidence type="ECO:0008006" key="2">
    <source>
        <dbReference type="Google" id="ProtNLM"/>
    </source>
</evidence>
<accession>A0A699LD48</accession>
<evidence type="ECO:0000313" key="1">
    <source>
        <dbReference type="EMBL" id="GFB32137.1"/>
    </source>
</evidence>
<gene>
    <name evidence="1" type="ORF">Tci_704108</name>
</gene>
<reference evidence="1" key="1">
    <citation type="journal article" date="2019" name="Sci. Rep.">
        <title>Draft genome of Tanacetum cinerariifolium, the natural source of mosquito coil.</title>
        <authorList>
            <person name="Yamashiro T."/>
            <person name="Shiraishi A."/>
            <person name="Satake H."/>
            <person name="Nakayama K."/>
        </authorList>
    </citation>
    <scope>NUCLEOTIDE SEQUENCE</scope>
</reference>
<dbReference type="EMBL" id="BKCJ010601471">
    <property type="protein sequence ID" value="GFB32137.1"/>
    <property type="molecule type" value="Genomic_DNA"/>
</dbReference>
<dbReference type="AlphaFoldDB" id="A0A699LD48"/>
<feature type="non-terminal residue" evidence="1">
    <location>
        <position position="194"/>
    </location>
</feature>
<sequence>MDTEEVSDIYVASCLVHGLEVYAGEINLGMEENTISNEFAVKLCLDHEVKHGNKVVKKELIIVLRGEIYFVKFIINLEKDDVEPGVEERLVIKTMAYSDKYKKILDGICLDKMKLDGEIKKEEEEAITRIKGEVLIEKEDPRAFMILIWLDGKINLNALVDTDSDINVMPYRVYKELGREEVQNVKRGIIMLNH</sequence>
<name>A0A699LD48_TANCI</name>
<proteinExistence type="predicted"/>
<comment type="caution">
    <text evidence="1">The sequence shown here is derived from an EMBL/GenBank/DDBJ whole genome shotgun (WGS) entry which is preliminary data.</text>
</comment>